<keyword evidence="1" id="KW-0732">Signal</keyword>
<dbReference type="Proteomes" id="UP000247565">
    <property type="component" value="Unassembled WGS sequence"/>
</dbReference>
<evidence type="ECO:0000313" key="2">
    <source>
        <dbReference type="EMBL" id="PXZ00296.1"/>
    </source>
</evidence>
<reference evidence="2 3" key="1">
    <citation type="submission" date="2018-05" db="EMBL/GenBank/DDBJ databases">
        <title>Reference genomes for bee gut microbiota database.</title>
        <authorList>
            <person name="Ellegaard K.M."/>
        </authorList>
    </citation>
    <scope>NUCLEOTIDE SEQUENCE [LARGE SCALE GENOMIC DNA]</scope>
    <source>
        <strain evidence="2 3">ESL0284</strain>
    </source>
</reference>
<evidence type="ECO:0000256" key="1">
    <source>
        <dbReference type="SAM" id="SignalP"/>
    </source>
</evidence>
<dbReference type="RefSeq" id="WP_110439219.1">
    <property type="nucleotide sequence ID" value="NZ_CP046393.1"/>
</dbReference>
<feature type="signal peptide" evidence="1">
    <location>
        <begin position="1"/>
        <end position="21"/>
    </location>
</feature>
<name>A0A318MW55_9PROT</name>
<gene>
    <name evidence="2" type="ORF">DK869_06605</name>
</gene>
<proteinExistence type="predicted"/>
<sequence>MLKKFLYIFIFLMIICNSFIAKTNAKDPFFIQEDHYENWSLTKNYTRTWLTSTGQNNDLTIKLHPYSYSLRISITLNKLRSNQPVIELDVGDFTCELKKEETDTYKTVLEPISTVQFINNLKQQKIFTLIVDEQKKYTIPLAGINKAINEMENFAKDHYIILPPPFSSKIDEFTTMDIPNIVPPDLYPLFRQQAALARKCKEEKNDRETCEKEYSTVLGLLKQNNICQKEKNQFMLSYNKSSPKSYQWVSCNASQKYND</sequence>
<protein>
    <submittedName>
        <fullName evidence="2">Uncharacterized protein</fullName>
    </submittedName>
</protein>
<dbReference type="OrthoDB" id="7282555at2"/>
<dbReference type="EMBL" id="QGLT01000003">
    <property type="protein sequence ID" value="PXZ00296.1"/>
    <property type="molecule type" value="Genomic_DNA"/>
</dbReference>
<feature type="chain" id="PRO_5016323797" evidence="1">
    <location>
        <begin position="22"/>
        <end position="259"/>
    </location>
</feature>
<accession>A0A318MW55</accession>
<keyword evidence="3" id="KW-1185">Reference proteome</keyword>
<dbReference type="AlphaFoldDB" id="A0A318MW55"/>
<comment type="caution">
    <text evidence="2">The sequence shown here is derived from an EMBL/GenBank/DDBJ whole genome shotgun (WGS) entry which is preliminary data.</text>
</comment>
<organism evidence="2 3">
    <name type="scientific">Commensalibacter melissae</name>
    <dbReference type="NCBI Taxonomy" id="2070537"/>
    <lineage>
        <taxon>Bacteria</taxon>
        <taxon>Pseudomonadati</taxon>
        <taxon>Pseudomonadota</taxon>
        <taxon>Alphaproteobacteria</taxon>
        <taxon>Acetobacterales</taxon>
        <taxon>Acetobacteraceae</taxon>
    </lineage>
</organism>
<evidence type="ECO:0000313" key="3">
    <source>
        <dbReference type="Proteomes" id="UP000247565"/>
    </source>
</evidence>